<name>A0A9P7H7B8_9HYPO</name>
<reference evidence="2" key="1">
    <citation type="submission" date="2021-04" db="EMBL/GenBank/DDBJ databases">
        <title>Draft genome of Fusarium avenaceum strain F156N33, isolated from an atmospheric sample in Virginia.</title>
        <authorList>
            <person name="Yang S."/>
            <person name="Vinatzer B.A."/>
            <person name="Coleman J."/>
        </authorList>
    </citation>
    <scope>NUCLEOTIDE SEQUENCE</scope>
    <source>
        <strain evidence="2">F156N33</strain>
    </source>
</reference>
<protein>
    <submittedName>
        <fullName evidence="2">Uncharacterized protein</fullName>
    </submittedName>
</protein>
<feature type="compositionally biased region" description="Polar residues" evidence="1">
    <location>
        <begin position="81"/>
        <end position="94"/>
    </location>
</feature>
<proteinExistence type="predicted"/>
<accession>A0A9P7H7B8</accession>
<feature type="region of interest" description="Disordered" evidence="1">
    <location>
        <begin position="21"/>
        <end position="148"/>
    </location>
</feature>
<organism evidence="2 3">
    <name type="scientific">Fusarium avenaceum</name>
    <dbReference type="NCBI Taxonomy" id="40199"/>
    <lineage>
        <taxon>Eukaryota</taxon>
        <taxon>Fungi</taxon>
        <taxon>Dikarya</taxon>
        <taxon>Ascomycota</taxon>
        <taxon>Pezizomycotina</taxon>
        <taxon>Sordariomycetes</taxon>
        <taxon>Hypocreomycetidae</taxon>
        <taxon>Hypocreales</taxon>
        <taxon>Nectriaceae</taxon>
        <taxon>Fusarium</taxon>
        <taxon>Fusarium tricinctum species complex</taxon>
    </lineage>
</organism>
<evidence type="ECO:0000256" key="1">
    <source>
        <dbReference type="SAM" id="MobiDB-lite"/>
    </source>
</evidence>
<feature type="compositionally biased region" description="Polar residues" evidence="1">
    <location>
        <begin position="54"/>
        <end position="72"/>
    </location>
</feature>
<dbReference type="Proteomes" id="UP000782241">
    <property type="component" value="Unassembled WGS sequence"/>
</dbReference>
<feature type="compositionally biased region" description="Low complexity" evidence="1">
    <location>
        <begin position="42"/>
        <end position="53"/>
    </location>
</feature>
<gene>
    <name evidence="2" type="ORF">KAF25_001455</name>
</gene>
<comment type="caution">
    <text evidence="2">The sequence shown here is derived from an EMBL/GenBank/DDBJ whole genome shotgun (WGS) entry which is preliminary data.</text>
</comment>
<feature type="region of interest" description="Disordered" evidence="1">
    <location>
        <begin position="160"/>
        <end position="185"/>
    </location>
</feature>
<feature type="compositionally biased region" description="Basic and acidic residues" evidence="1">
    <location>
        <begin position="95"/>
        <end position="108"/>
    </location>
</feature>
<evidence type="ECO:0000313" key="3">
    <source>
        <dbReference type="Proteomes" id="UP000782241"/>
    </source>
</evidence>
<feature type="compositionally biased region" description="Polar residues" evidence="1">
    <location>
        <begin position="117"/>
        <end position="139"/>
    </location>
</feature>
<dbReference type="AlphaFoldDB" id="A0A9P7H7B8"/>
<evidence type="ECO:0000313" key="2">
    <source>
        <dbReference type="EMBL" id="KAG5663519.1"/>
    </source>
</evidence>
<sequence>MGILKLVKMASDLMGKLKETLAPTSTESRNTNSYNESLNTDSYNESRNNNSYSTEPHNTSSYSTESYIPNQHNEQRDFGSNAHTAPLESTSNQHRQTEGVRTGDRIDSLVENVPGVPSTQTKPSNPPSYQSTMHQSHNTPIDAAHAPPSALRAHLGDPVIEHDYPEDSTTKRHSVSHQEEHFNLN</sequence>
<dbReference type="EMBL" id="JAGPUO010000004">
    <property type="protein sequence ID" value="KAG5663519.1"/>
    <property type="molecule type" value="Genomic_DNA"/>
</dbReference>
<keyword evidence="3" id="KW-1185">Reference proteome</keyword>
<feature type="compositionally biased region" description="Polar residues" evidence="1">
    <location>
        <begin position="22"/>
        <end position="41"/>
    </location>
</feature>